<evidence type="ECO:0000256" key="3">
    <source>
        <dbReference type="PROSITE-ProRule" id="PRU10141"/>
    </source>
</evidence>
<dbReference type="SUPFAM" id="SSF56112">
    <property type="entry name" value="Protein kinase-like (PK-like)"/>
    <property type="match status" value="1"/>
</dbReference>
<dbReference type="Proteomes" id="UP000005555">
    <property type="component" value="Unassembled WGS sequence"/>
</dbReference>
<organism evidence="5 6">
    <name type="scientific">gamma proteobacterium HTCC2207</name>
    <dbReference type="NCBI Taxonomy" id="314287"/>
    <lineage>
        <taxon>Bacteria</taxon>
        <taxon>Pseudomonadati</taxon>
        <taxon>Pseudomonadota</taxon>
        <taxon>Gammaproteobacteria</taxon>
        <taxon>Cellvibrionales</taxon>
        <taxon>Porticoccaceae</taxon>
        <taxon>SAR92 clade</taxon>
    </lineage>
</organism>
<feature type="binding site" evidence="3">
    <location>
        <position position="51"/>
    </location>
    <ligand>
        <name>ATP</name>
        <dbReference type="ChEBI" id="CHEBI:30616"/>
    </ligand>
</feature>
<sequence>MNLHFTGANCESQLKRLGYSNIELIGNGAYGFVFAGTSTASDANSPQYVFKFSRITLPQHIKDRLEEEGFMLSLIEHQGIPEFIAFQNMRGQSILMMSRAPGINLQDYARKVGRLEPRLILKIAAQMADILLRLRNNPGKSSIVHGDIKPSNIMFDEQTETVSLIDWGAAVIAQYDEQGERADGVGLDAMNAEFQQTNAKLGDIYFIGDEQLQGTCSSPRFDEQGLAGTLYALASGQGSRFGSGVIRPQSLDLPIEFARTLAGMLDSDLATQYEAGDYFFANMRYMKHIVSRTRAATEAAISALPLIPVALVASNLSSTATLETVVYSSRKGFLRQQIGAEAFFAQPNYSKHPLAGDLGGYRDDRNYLSGMGDTEKAFVVAVTHLGRYPLVDGLAVKWDDGGIYIDSSLNLYERQLEPALTAAINNVVHLGRAISRKGVFKSCMFDARKTLHISRKNLGQPFVADAALKIAFDLVEGVSVARAGESNGGADDTRLHSYFEDGSDPDEMLHLPESIMQVLSRMNQIHHTGCIIFEAVEQDLKIHNYLTLLDGSKESEFRDCLDSLLTELPAIDGLGVSGFMKLPYKNTKFFNQLEQQPDFPSQKN</sequence>
<dbReference type="Pfam" id="PF00069">
    <property type="entry name" value="Pkinase"/>
    <property type="match status" value="1"/>
</dbReference>
<evidence type="ECO:0000259" key="4">
    <source>
        <dbReference type="PROSITE" id="PS50011"/>
    </source>
</evidence>
<dbReference type="PROSITE" id="PS50011">
    <property type="entry name" value="PROTEIN_KINASE_DOM"/>
    <property type="match status" value="1"/>
</dbReference>
<keyword evidence="1 3" id="KW-0547">Nucleotide-binding</keyword>
<evidence type="ECO:0000313" key="5">
    <source>
        <dbReference type="EMBL" id="EAS46744.1"/>
    </source>
</evidence>
<dbReference type="GO" id="GO:0004674">
    <property type="term" value="F:protein serine/threonine kinase activity"/>
    <property type="evidence" value="ECO:0007669"/>
    <property type="project" value="TreeGrafter"/>
</dbReference>
<feature type="domain" description="Protein kinase" evidence="4">
    <location>
        <begin position="19"/>
        <end position="286"/>
    </location>
</feature>
<dbReference type="InterPro" id="IPR000719">
    <property type="entry name" value="Prot_kinase_dom"/>
</dbReference>
<dbReference type="PANTHER" id="PTHR24359">
    <property type="entry name" value="SERINE/THREONINE-PROTEIN KINASE SBK1"/>
    <property type="match status" value="1"/>
</dbReference>
<dbReference type="eggNOG" id="COG0515">
    <property type="taxonomic scope" value="Bacteria"/>
</dbReference>
<dbReference type="PROSITE" id="PS00107">
    <property type="entry name" value="PROTEIN_KINASE_ATP"/>
    <property type="match status" value="1"/>
</dbReference>
<dbReference type="OrthoDB" id="9801841at2"/>
<name>Q1YR64_9GAMM</name>
<dbReference type="InterPro" id="IPR008271">
    <property type="entry name" value="Ser/Thr_kinase_AS"/>
</dbReference>
<dbReference type="EMBL" id="AAPI01000005">
    <property type="protein sequence ID" value="EAS46744.1"/>
    <property type="molecule type" value="Genomic_DNA"/>
</dbReference>
<comment type="caution">
    <text evidence="5">The sequence shown here is derived from an EMBL/GenBank/DDBJ whole genome shotgun (WGS) entry which is preliminary data.</text>
</comment>
<dbReference type="PANTHER" id="PTHR24359:SF1">
    <property type="entry name" value="INHIBITOR OF NUCLEAR FACTOR KAPPA-B KINASE EPSILON SUBUNIT HOMOLOG 1-RELATED"/>
    <property type="match status" value="1"/>
</dbReference>
<keyword evidence="2 3" id="KW-0067">ATP-binding</keyword>
<proteinExistence type="predicted"/>
<dbReference type="GO" id="GO:0005524">
    <property type="term" value="F:ATP binding"/>
    <property type="evidence" value="ECO:0007669"/>
    <property type="project" value="UniProtKB-UniRule"/>
</dbReference>
<evidence type="ECO:0000256" key="1">
    <source>
        <dbReference type="ARBA" id="ARBA00022741"/>
    </source>
</evidence>
<dbReference type="SMART" id="SM00220">
    <property type="entry name" value="S_TKc"/>
    <property type="match status" value="1"/>
</dbReference>
<protein>
    <recommendedName>
        <fullName evidence="4">Protein kinase domain-containing protein</fullName>
    </recommendedName>
</protein>
<reference evidence="5 6" key="1">
    <citation type="submission" date="2006-03" db="EMBL/GenBank/DDBJ databases">
        <authorList>
            <person name="Giovannoni S.J."/>
            <person name="Cho J.-C."/>
            <person name="Ferriera S."/>
            <person name="Johnson J."/>
            <person name="Kravitz S."/>
            <person name="Halpern A."/>
            <person name="Remington K."/>
            <person name="Beeson K."/>
            <person name="Tran B."/>
            <person name="Rogers Y.-H."/>
            <person name="Friedman R."/>
            <person name="Venter J.C."/>
        </authorList>
    </citation>
    <scope>NUCLEOTIDE SEQUENCE [LARGE SCALE GENOMIC DNA]</scope>
    <source>
        <strain evidence="5 6">HTCC2207</strain>
    </source>
</reference>
<dbReference type="AlphaFoldDB" id="Q1YR64"/>
<dbReference type="PROSITE" id="PS00108">
    <property type="entry name" value="PROTEIN_KINASE_ST"/>
    <property type="match status" value="1"/>
</dbReference>
<accession>Q1YR64</accession>
<evidence type="ECO:0000313" key="6">
    <source>
        <dbReference type="Proteomes" id="UP000005555"/>
    </source>
</evidence>
<dbReference type="HOGENOM" id="CLU_443351_0_0_6"/>
<keyword evidence="6" id="KW-1185">Reference proteome</keyword>
<dbReference type="InterPro" id="IPR017441">
    <property type="entry name" value="Protein_kinase_ATP_BS"/>
</dbReference>
<evidence type="ECO:0000256" key="2">
    <source>
        <dbReference type="ARBA" id="ARBA00022840"/>
    </source>
</evidence>
<dbReference type="STRING" id="314287.GB2207_03869"/>
<dbReference type="InterPro" id="IPR011009">
    <property type="entry name" value="Kinase-like_dom_sf"/>
</dbReference>
<dbReference type="Gene3D" id="1.10.510.10">
    <property type="entry name" value="Transferase(Phosphotransferase) domain 1"/>
    <property type="match status" value="1"/>
</dbReference>
<gene>
    <name evidence="5" type="ORF">GB2207_03869</name>
</gene>